<sequence length="57" mass="7094">MESFPSLRLYEYFYFIFTKNAKKIKQLFMNQMVCAQYYKFRSLDGSCYRHSVIRKHH</sequence>
<dbReference type="EMBL" id="LQYW01000188">
    <property type="protein sequence ID" value="KYD21576.1"/>
    <property type="molecule type" value="Genomic_DNA"/>
</dbReference>
<evidence type="ECO:0000313" key="2">
    <source>
        <dbReference type="Proteomes" id="UP000075324"/>
    </source>
</evidence>
<comment type="caution">
    <text evidence="1">The sequence shown here is derived from an EMBL/GenBank/DDBJ whole genome shotgun (WGS) entry which is preliminary data.</text>
</comment>
<dbReference type="Proteomes" id="UP000075324">
    <property type="component" value="Unassembled WGS sequence"/>
</dbReference>
<name>A0A150MAV8_9BACL</name>
<proteinExistence type="predicted"/>
<evidence type="ECO:0000313" key="1">
    <source>
        <dbReference type="EMBL" id="KYD21576.1"/>
    </source>
</evidence>
<organism evidence="1 2">
    <name type="scientific">Parageobacillus toebii</name>
    <dbReference type="NCBI Taxonomy" id="153151"/>
    <lineage>
        <taxon>Bacteria</taxon>
        <taxon>Bacillati</taxon>
        <taxon>Bacillota</taxon>
        <taxon>Bacilli</taxon>
        <taxon>Bacillales</taxon>
        <taxon>Anoxybacillaceae</taxon>
        <taxon>Parageobacillus</taxon>
    </lineage>
</organism>
<gene>
    <name evidence="1" type="ORF">B4110_0419</name>
</gene>
<protein>
    <submittedName>
        <fullName evidence="1">Uncharacterized protein</fullName>
    </submittedName>
</protein>
<accession>A0A150MAV8</accession>
<reference evidence="1 2" key="1">
    <citation type="submission" date="2016-01" db="EMBL/GenBank/DDBJ databases">
        <title>Draft Genome Sequences of Seven Thermophilic Sporeformers Isolated from Foods.</title>
        <authorList>
            <person name="Berendsen E.M."/>
            <person name="Wells-Bennik M.H."/>
            <person name="Krawcyk A.O."/>
            <person name="De Jong A."/>
            <person name="Holsappel S."/>
            <person name="Eijlander R.T."/>
            <person name="Kuipers O.P."/>
        </authorList>
    </citation>
    <scope>NUCLEOTIDE SEQUENCE [LARGE SCALE GENOMIC DNA]</scope>
    <source>
        <strain evidence="1 2">B4110</strain>
    </source>
</reference>
<dbReference type="AlphaFoldDB" id="A0A150MAV8"/>